<reference evidence="3" key="1">
    <citation type="journal article" date="2019" name="Int. J. Syst. Evol. Microbiol.">
        <title>The Global Catalogue of Microorganisms (GCM) 10K type strain sequencing project: providing services to taxonomists for standard genome sequencing and annotation.</title>
        <authorList>
            <consortium name="The Broad Institute Genomics Platform"/>
            <consortium name="The Broad Institute Genome Sequencing Center for Infectious Disease"/>
            <person name="Wu L."/>
            <person name="Ma J."/>
        </authorList>
    </citation>
    <scope>NUCLEOTIDE SEQUENCE [LARGE SCALE GENOMIC DNA]</scope>
    <source>
        <strain evidence="3">JCM 6242</strain>
    </source>
</reference>
<keyword evidence="3" id="KW-1185">Reference proteome</keyword>
<dbReference type="Proteomes" id="UP001500831">
    <property type="component" value="Unassembled WGS sequence"/>
</dbReference>
<proteinExistence type="predicted"/>
<accession>A0ABP6IML6</accession>
<evidence type="ECO:0000256" key="1">
    <source>
        <dbReference type="SAM" id="MobiDB-lite"/>
    </source>
</evidence>
<dbReference type="EMBL" id="BAAAVI010000061">
    <property type="protein sequence ID" value="GAA2898333.1"/>
    <property type="molecule type" value="Genomic_DNA"/>
</dbReference>
<sequence length="143" mass="16892">MPRRRPSALRAHSWASPRSHRPLPEVPGISSRTRAAIARIEFEHQYLWPGAVAEALAEYRQFLRQPGRYLYVSNPDCPFCYPVEARDTLEHALRRLRHPARTELSRITAKLDEELQRRTLPDPRPRLPSGPFDGWWYHRLYEQ</sequence>
<evidence type="ECO:0000313" key="2">
    <source>
        <dbReference type="EMBL" id="GAA2898333.1"/>
    </source>
</evidence>
<name>A0ABP6IML6_9ACTN</name>
<organism evidence="2 3">
    <name type="scientific">Streptosporangium fragile</name>
    <dbReference type="NCBI Taxonomy" id="46186"/>
    <lineage>
        <taxon>Bacteria</taxon>
        <taxon>Bacillati</taxon>
        <taxon>Actinomycetota</taxon>
        <taxon>Actinomycetes</taxon>
        <taxon>Streptosporangiales</taxon>
        <taxon>Streptosporangiaceae</taxon>
        <taxon>Streptosporangium</taxon>
    </lineage>
</organism>
<feature type="region of interest" description="Disordered" evidence="1">
    <location>
        <begin position="1"/>
        <end position="28"/>
    </location>
</feature>
<protein>
    <submittedName>
        <fullName evidence="2">Uncharacterized protein</fullName>
    </submittedName>
</protein>
<gene>
    <name evidence="2" type="ORF">GCM10010517_63440</name>
</gene>
<comment type="caution">
    <text evidence="2">The sequence shown here is derived from an EMBL/GenBank/DDBJ whole genome shotgun (WGS) entry which is preliminary data.</text>
</comment>
<evidence type="ECO:0000313" key="3">
    <source>
        <dbReference type="Proteomes" id="UP001500831"/>
    </source>
</evidence>